<reference evidence="1" key="1">
    <citation type="submission" date="2021-02" db="EMBL/GenBank/DDBJ databases">
        <authorList>
            <consortium name="DOE Joint Genome Institute"/>
            <person name="Ahrendt S."/>
            <person name="Looney B.P."/>
            <person name="Miyauchi S."/>
            <person name="Morin E."/>
            <person name="Drula E."/>
            <person name="Courty P.E."/>
            <person name="Chicoki N."/>
            <person name="Fauchery L."/>
            <person name="Kohler A."/>
            <person name="Kuo A."/>
            <person name="Labutti K."/>
            <person name="Pangilinan J."/>
            <person name="Lipzen A."/>
            <person name="Riley R."/>
            <person name="Andreopoulos W."/>
            <person name="He G."/>
            <person name="Johnson J."/>
            <person name="Barry K.W."/>
            <person name="Grigoriev I.V."/>
            <person name="Nagy L."/>
            <person name="Hibbett D."/>
            <person name="Henrissat B."/>
            <person name="Matheny P.B."/>
            <person name="Labbe J."/>
            <person name="Martin F."/>
        </authorList>
    </citation>
    <scope>NUCLEOTIDE SEQUENCE</scope>
    <source>
        <strain evidence="1">FP105234-sp</strain>
    </source>
</reference>
<comment type="caution">
    <text evidence="1">The sequence shown here is derived from an EMBL/GenBank/DDBJ whole genome shotgun (WGS) entry which is preliminary data.</text>
</comment>
<name>A0ACB8R4X1_9AGAM</name>
<evidence type="ECO:0000313" key="2">
    <source>
        <dbReference type="Proteomes" id="UP000814033"/>
    </source>
</evidence>
<dbReference type="EMBL" id="MU276385">
    <property type="protein sequence ID" value="KAI0038932.1"/>
    <property type="molecule type" value="Genomic_DNA"/>
</dbReference>
<keyword evidence="2" id="KW-1185">Reference proteome</keyword>
<organism evidence="1 2">
    <name type="scientific">Auriscalpium vulgare</name>
    <dbReference type="NCBI Taxonomy" id="40419"/>
    <lineage>
        <taxon>Eukaryota</taxon>
        <taxon>Fungi</taxon>
        <taxon>Dikarya</taxon>
        <taxon>Basidiomycota</taxon>
        <taxon>Agaricomycotina</taxon>
        <taxon>Agaricomycetes</taxon>
        <taxon>Russulales</taxon>
        <taxon>Auriscalpiaceae</taxon>
        <taxon>Auriscalpium</taxon>
    </lineage>
</organism>
<proteinExistence type="predicted"/>
<protein>
    <submittedName>
        <fullName evidence="1">Uncharacterized protein</fullName>
    </submittedName>
</protein>
<gene>
    <name evidence="1" type="ORF">FA95DRAFT_1122722</name>
</gene>
<dbReference type="Proteomes" id="UP000814033">
    <property type="component" value="Unassembled WGS sequence"/>
</dbReference>
<sequence length="449" mass="48387">MSAVVNGVPASVLIDNTAPSSLLSLSFVLASPSLCDNSRPSGALRVGDVFRATVTISTPDSAATSVLDCTLHSNAPCDIVLGRDWILSAGISGLPQATPVHRPTSTPRSPRPPSSPSLPSHAGNSSAPVASCSSPLDYSLESILVPSGDACRRTFLFSDDSTALRQHLHDHGISNVADCIPTMRASLASHIFAGQCTLQTNATARACISIRNVYNTPASFLNGIFDIVLNKTYPLHLLFALCECLQLLPFGAKDKRRACCNVLRLRRDALLMSLNPVPSVDTVLASLEKLSRRQLSTLAASHSIETSSDECEDSVRDALVRHMVGGSCRVTNSSLLQAGESTLFQGCAEPAPTTDSDSASAHLQIHLLSTVVMKLSRHPLRRLLRLHDVAFEPDDSVGKLRRLLKHYISILKRGKRPADRRRARQEQNTVSDDAVDNARAEALQRRNIE</sequence>
<evidence type="ECO:0000313" key="1">
    <source>
        <dbReference type="EMBL" id="KAI0038932.1"/>
    </source>
</evidence>
<accession>A0ACB8R4X1</accession>
<reference evidence="1" key="2">
    <citation type="journal article" date="2022" name="New Phytol.">
        <title>Evolutionary transition to the ectomycorrhizal habit in the genomes of a hyperdiverse lineage of mushroom-forming fungi.</title>
        <authorList>
            <person name="Looney B."/>
            <person name="Miyauchi S."/>
            <person name="Morin E."/>
            <person name="Drula E."/>
            <person name="Courty P.E."/>
            <person name="Kohler A."/>
            <person name="Kuo A."/>
            <person name="LaButti K."/>
            <person name="Pangilinan J."/>
            <person name="Lipzen A."/>
            <person name="Riley R."/>
            <person name="Andreopoulos W."/>
            <person name="He G."/>
            <person name="Johnson J."/>
            <person name="Nolan M."/>
            <person name="Tritt A."/>
            <person name="Barry K.W."/>
            <person name="Grigoriev I.V."/>
            <person name="Nagy L.G."/>
            <person name="Hibbett D."/>
            <person name="Henrissat B."/>
            <person name="Matheny P.B."/>
            <person name="Labbe J."/>
            <person name="Martin F.M."/>
        </authorList>
    </citation>
    <scope>NUCLEOTIDE SEQUENCE</scope>
    <source>
        <strain evidence="1">FP105234-sp</strain>
    </source>
</reference>